<evidence type="ECO:0000259" key="17">
    <source>
        <dbReference type="SMART" id="SM01340"/>
    </source>
</evidence>
<evidence type="ECO:0000313" key="21">
    <source>
        <dbReference type="RefSeq" id="XP_022080121.1"/>
    </source>
</evidence>
<dbReference type="Pfam" id="PF01119">
    <property type="entry name" value="DNA_mis_repair"/>
    <property type="match status" value="1"/>
</dbReference>
<dbReference type="GO" id="GO:0005694">
    <property type="term" value="C:chromosome"/>
    <property type="evidence" value="ECO:0007669"/>
    <property type="project" value="UniProtKB-SubCell"/>
</dbReference>
<comment type="subcellular location">
    <subcellularLocation>
        <location evidence="2">Chromosome</location>
    </subcellularLocation>
    <subcellularLocation>
        <location evidence="1">Nucleus</location>
    </subcellularLocation>
</comment>
<dbReference type="GO" id="GO:0032389">
    <property type="term" value="C:MutLalpha complex"/>
    <property type="evidence" value="ECO:0007669"/>
    <property type="project" value="TreeGrafter"/>
</dbReference>
<feature type="compositionally biased region" description="Basic residues" evidence="16">
    <location>
        <begin position="467"/>
        <end position="476"/>
    </location>
</feature>
<evidence type="ECO:0000256" key="10">
    <source>
        <dbReference type="ARBA" id="ARBA00023204"/>
    </source>
</evidence>
<dbReference type="GO" id="GO:0030983">
    <property type="term" value="F:mismatched DNA binding"/>
    <property type="evidence" value="ECO:0007669"/>
    <property type="project" value="InterPro"/>
</dbReference>
<evidence type="ECO:0000256" key="6">
    <source>
        <dbReference type="ARBA" id="ARBA00022741"/>
    </source>
</evidence>
<dbReference type="InterPro" id="IPR014762">
    <property type="entry name" value="DNA_mismatch_repair_CS"/>
</dbReference>
<keyword evidence="11" id="KW-0539">Nucleus</keyword>
<dbReference type="Gene3D" id="3.30.565.10">
    <property type="entry name" value="Histidine kinase-like ATPase, C-terminal domain"/>
    <property type="match status" value="1"/>
</dbReference>
<dbReference type="GO" id="GO:0140664">
    <property type="term" value="F:ATP-dependent DNA damage sensor activity"/>
    <property type="evidence" value="ECO:0007669"/>
    <property type="project" value="InterPro"/>
</dbReference>
<dbReference type="Pfam" id="PF13589">
    <property type="entry name" value="HATPase_c_3"/>
    <property type="match status" value="1"/>
</dbReference>
<dbReference type="InterPro" id="IPR032189">
    <property type="entry name" value="Mlh1_C"/>
</dbReference>
<dbReference type="InterPro" id="IPR038973">
    <property type="entry name" value="MutL/Mlh/Pms-like"/>
</dbReference>
<proteinExistence type="inferred from homology"/>
<evidence type="ECO:0000256" key="16">
    <source>
        <dbReference type="SAM" id="MobiDB-lite"/>
    </source>
</evidence>
<reference evidence="19 20" key="1">
    <citation type="submission" date="2025-04" db="UniProtKB">
        <authorList>
            <consortium name="RefSeq"/>
        </authorList>
    </citation>
    <scope>IDENTIFICATION</scope>
</reference>
<feature type="compositionally biased region" description="Low complexity" evidence="16">
    <location>
        <begin position="438"/>
        <end position="449"/>
    </location>
</feature>
<dbReference type="CDD" id="cd16926">
    <property type="entry name" value="HATPase_MutL-MLH-PMS-like"/>
    <property type="match status" value="1"/>
</dbReference>
<keyword evidence="9" id="KW-0007">Acetylation</keyword>
<feature type="compositionally biased region" description="Polar residues" evidence="16">
    <location>
        <begin position="412"/>
        <end position="424"/>
    </location>
</feature>
<dbReference type="FunFam" id="3.30.230.10:FF:000014">
    <property type="entry name" value="DNA mismatch repair protein Mlh1"/>
    <property type="match status" value="1"/>
</dbReference>
<evidence type="ECO:0000256" key="11">
    <source>
        <dbReference type="ARBA" id="ARBA00023242"/>
    </source>
</evidence>
<dbReference type="PANTHER" id="PTHR10073:SF12">
    <property type="entry name" value="DNA MISMATCH REPAIR PROTEIN MLH1"/>
    <property type="match status" value="1"/>
</dbReference>
<dbReference type="RefSeq" id="XP_022080122.1">
    <property type="nucleotide sequence ID" value="XM_022224430.1"/>
</dbReference>
<dbReference type="RefSeq" id="XP_022080121.1">
    <property type="nucleotide sequence ID" value="XM_022224429.1"/>
</dbReference>
<keyword evidence="10" id="KW-0234">DNA repair</keyword>
<keyword evidence="8" id="KW-0067">ATP-binding</keyword>
<dbReference type="CTD" id="4292"/>
<dbReference type="InterPro" id="IPR036890">
    <property type="entry name" value="HATPase_C_sf"/>
</dbReference>
<evidence type="ECO:0000256" key="7">
    <source>
        <dbReference type="ARBA" id="ARBA00022763"/>
    </source>
</evidence>
<dbReference type="InterPro" id="IPR002099">
    <property type="entry name" value="MutL/Mlh/PMS"/>
</dbReference>
<evidence type="ECO:0000313" key="20">
    <source>
        <dbReference type="RefSeq" id="XP_022080120.1"/>
    </source>
</evidence>
<evidence type="ECO:0000313" key="18">
    <source>
        <dbReference type="Proteomes" id="UP000694845"/>
    </source>
</evidence>
<accession>A0A8B7XIU5</accession>
<comment type="similarity">
    <text evidence="3">Belongs to the DNA mismatch repair MutL/HexB family.</text>
</comment>
<dbReference type="SUPFAM" id="SSF55874">
    <property type="entry name" value="ATPase domain of HSP90 chaperone/DNA topoisomerase II/histidine kinase"/>
    <property type="match status" value="1"/>
</dbReference>
<keyword evidence="4" id="KW-0158">Chromosome</keyword>
<dbReference type="AlphaFoldDB" id="A0A8B7XIU5"/>
<keyword evidence="18" id="KW-1185">Reference proteome</keyword>
<keyword evidence="12" id="KW-0131">Cell cycle</keyword>
<dbReference type="GO" id="GO:0006298">
    <property type="term" value="P:mismatch repair"/>
    <property type="evidence" value="ECO:0007669"/>
    <property type="project" value="InterPro"/>
</dbReference>
<evidence type="ECO:0000256" key="14">
    <source>
        <dbReference type="ARBA" id="ARBA00072852"/>
    </source>
</evidence>
<keyword evidence="5" id="KW-0597">Phosphoprotein</keyword>
<evidence type="ECO:0000256" key="3">
    <source>
        <dbReference type="ARBA" id="ARBA00006082"/>
    </source>
</evidence>
<dbReference type="RefSeq" id="XP_022080120.1">
    <property type="nucleotide sequence ID" value="XM_022224428.1"/>
</dbReference>
<evidence type="ECO:0000256" key="15">
    <source>
        <dbReference type="ARBA" id="ARBA00082865"/>
    </source>
</evidence>
<organism evidence="18 21">
    <name type="scientific">Acanthaster planci</name>
    <name type="common">Crown-of-thorns starfish</name>
    <dbReference type="NCBI Taxonomy" id="133434"/>
    <lineage>
        <taxon>Eukaryota</taxon>
        <taxon>Metazoa</taxon>
        <taxon>Echinodermata</taxon>
        <taxon>Eleutherozoa</taxon>
        <taxon>Asterozoa</taxon>
        <taxon>Asteroidea</taxon>
        <taxon>Valvatacea</taxon>
        <taxon>Valvatida</taxon>
        <taxon>Acanthasteridae</taxon>
        <taxon>Acanthaster</taxon>
    </lineage>
</organism>
<dbReference type="GO" id="GO:0016887">
    <property type="term" value="F:ATP hydrolysis activity"/>
    <property type="evidence" value="ECO:0007669"/>
    <property type="project" value="InterPro"/>
</dbReference>
<dbReference type="SMART" id="SM01340">
    <property type="entry name" value="DNA_mis_repair"/>
    <property type="match status" value="1"/>
</dbReference>
<dbReference type="CDD" id="cd03483">
    <property type="entry name" value="MutL_Trans_MLH1"/>
    <property type="match status" value="1"/>
</dbReference>
<evidence type="ECO:0000256" key="5">
    <source>
        <dbReference type="ARBA" id="ARBA00022553"/>
    </source>
</evidence>
<evidence type="ECO:0000256" key="9">
    <source>
        <dbReference type="ARBA" id="ARBA00022990"/>
    </source>
</evidence>
<evidence type="ECO:0000256" key="12">
    <source>
        <dbReference type="ARBA" id="ARBA00023306"/>
    </source>
</evidence>
<dbReference type="GO" id="GO:0031981">
    <property type="term" value="C:nuclear lumen"/>
    <property type="evidence" value="ECO:0007669"/>
    <property type="project" value="UniProtKB-ARBA"/>
</dbReference>
<dbReference type="InterPro" id="IPR014721">
    <property type="entry name" value="Ribsml_uS5_D2-typ_fold_subgr"/>
</dbReference>
<dbReference type="Gene3D" id="3.30.230.10">
    <property type="match status" value="1"/>
</dbReference>
<dbReference type="PROSITE" id="PS00058">
    <property type="entry name" value="DNA_MISMATCH_REPAIR_1"/>
    <property type="match status" value="1"/>
</dbReference>
<name>A0A8B7XIU5_ACAPL</name>
<gene>
    <name evidence="19 20 21 22" type="primary">LOC110973541</name>
</gene>
<evidence type="ECO:0000313" key="22">
    <source>
        <dbReference type="RefSeq" id="XP_022080122.1"/>
    </source>
</evidence>
<evidence type="ECO:0000256" key="1">
    <source>
        <dbReference type="ARBA" id="ARBA00004123"/>
    </source>
</evidence>
<evidence type="ECO:0000256" key="2">
    <source>
        <dbReference type="ARBA" id="ARBA00004286"/>
    </source>
</evidence>
<dbReference type="Proteomes" id="UP000694845">
    <property type="component" value="Unplaced"/>
</dbReference>
<evidence type="ECO:0000256" key="8">
    <source>
        <dbReference type="ARBA" id="ARBA00022840"/>
    </source>
</evidence>
<keyword evidence="7" id="KW-0227">DNA damage</keyword>
<dbReference type="SUPFAM" id="SSF54211">
    <property type="entry name" value="Ribosomal protein S5 domain 2-like"/>
    <property type="match status" value="1"/>
</dbReference>
<evidence type="ECO:0000313" key="19">
    <source>
        <dbReference type="RefSeq" id="XP_022080119.1"/>
    </source>
</evidence>
<dbReference type="PANTHER" id="PTHR10073">
    <property type="entry name" value="DNA MISMATCH REPAIR PROTEIN MLH, PMS, MUTL"/>
    <property type="match status" value="1"/>
</dbReference>
<dbReference type="NCBIfam" id="TIGR00585">
    <property type="entry name" value="mutl"/>
    <property type="match status" value="1"/>
</dbReference>
<keyword evidence="6" id="KW-0547">Nucleotide-binding</keyword>
<dbReference type="GO" id="GO:0005524">
    <property type="term" value="F:ATP binding"/>
    <property type="evidence" value="ECO:0007669"/>
    <property type="project" value="UniProtKB-KW"/>
</dbReference>
<sequence length="743" mass="83201">MAARSIQKLDQAVVNRIAAGEVIQRPANALKEMIENCLDAQATSIQITVKSGGLKLMQIQDNGTGIRKEDMEIVCERFTTSKLRQFEDLSNIATYGFRGEALASISHVAHVTITTKTEDSKCAYKGSYADGKLKAPVKPCAGNKGTQIAVEDLFYNMVTRRRVLRNASEEHNKIVEVVSRYAIHNAGVAFTLKKQGESSADVKTLQSASTLDNIRIIYGPAVAREVLEMETENSKLAFKLRGFISNANYSVKKCIFLLFINHRLVESSSLRKAIESVYATYLPKGTHPFLYLSLEISPNNVDVNVHPTKQEVHFLHEEAIIEDIQQSIEQKLLGCNFSRTYFTQALLPSAPIPVTEVTQKSSEASCAGTASATVYAHQMVRTDDRAQKLEAFLPRMKAQSAEKMETDKPLTGSENTEPSTSAKNQTDEPMEIDDADKPSTSTSSRGPPTDHGPKEARHSTTSGQSSRKGRRGGQGHHYREVRLTSVLSIQQKIEDNTHQGLREVFHHHTFIGLINAEHALVQHQTKLFLLNTVKLSRELFYQLVIFDFGNFGIMRLSTPASIYDLAMLALDSEESGWTEEDGPKEQLAQYVLQLLQSKAEMLADYFSLQIDKEGNLCTIPLLLDDYIPALEKLPMFVLRLATEVEWDTETECFQTFARECGLFYGIHKSIHLEEKDSKDKEEKESSASTSQASMPSYKWKWTIEHVIYPAFRAVLLPPKSFAQNASILQIANLPDLYKVFERC</sequence>
<dbReference type="OrthoDB" id="10263226at2759"/>
<dbReference type="RefSeq" id="XP_022080119.1">
    <property type="nucleotide sequence ID" value="XM_022224427.1"/>
</dbReference>
<evidence type="ECO:0000256" key="4">
    <source>
        <dbReference type="ARBA" id="ARBA00022454"/>
    </source>
</evidence>
<dbReference type="GeneID" id="110973541"/>
<evidence type="ECO:0000256" key="13">
    <source>
        <dbReference type="ARBA" id="ARBA00071080"/>
    </source>
</evidence>
<feature type="region of interest" description="Disordered" evidence="16">
    <location>
        <begin position="398"/>
        <end position="478"/>
    </location>
</feature>
<dbReference type="KEGG" id="aplc:110973541"/>
<dbReference type="InterPro" id="IPR020568">
    <property type="entry name" value="Ribosomal_Su5_D2-typ_SF"/>
</dbReference>
<protein>
    <recommendedName>
        <fullName evidence="14">DNA mismatch repair protein MLH1</fullName>
    </recommendedName>
    <alternativeName>
        <fullName evidence="13">DNA mismatch repair protein Mlh1</fullName>
    </alternativeName>
    <alternativeName>
        <fullName evidence="15">MutL protein homolog 1</fullName>
    </alternativeName>
</protein>
<feature type="domain" description="DNA mismatch repair protein S5" evidence="17">
    <location>
        <begin position="214"/>
        <end position="333"/>
    </location>
</feature>
<dbReference type="Pfam" id="PF16413">
    <property type="entry name" value="Mlh1_C"/>
    <property type="match status" value="1"/>
</dbReference>
<dbReference type="InterPro" id="IPR013507">
    <property type="entry name" value="DNA_mismatch_S5_2-like"/>
</dbReference>
<dbReference type="FunFam" id="3.30.565.10:FF:000034">
    <property type="entry name" value="DNA mismatch repair protein mlh1, putative"/>
    <property type="match status" value="1"/>
</dbReference>